<dbReference type="RefSeq" id="WP_171202464.1">
    <property type="nucleotide sequence ID" value="NZ_BAAANP010000007.1"/>
</dbReference>
<dbReference type="AlphaFoldDB" id="A0A849BMP7"/>
<feature type="domain" description="STAS" evidence="2">
    <location>
        <begin position="37"/>
        <end position="83"/>
    </location>
</feature>
<gene>
    <name evidence="3" type="ORF">HLB09_05840</name>
</gene>
<dbReference type="EMBL" id="JABEMA010000055">
    <property type="protein sequence ID" value="NNH22623.1"/>
    <property type="molecule type" value="Genomic_DNA"/>
</dbReference>
<evidence type="ECO:0000256" key="1">
    <source>
        <dbReference type="SAM" id="MobiDB-lite"/>
    </source>
</evidence>
<keyword evidence="4" id="KW-1185">Reference proteome</keyword>
<dbReference type="Gene3D" id="3.30.750.24">
    <property type="entry name" value="STAS domain"/>
    <property type="match status" value="1"/>
</dbReference>
<evidence type="ECO:0000259" key="2">
    <source>
        <dbReference type="PROSITE" id="PS50801"/>
    </source>
</evidence>
<dbReference type="Proteomes" id="UP000555552">
    <property type="component" value="Unassembled WGS sequence"/>
</dbReference>
<dbReference type="SUPFAM" id="SSF52091">
    <property type="entry name" value="SpoIIaa-like"/>
    <property type="match status" value="1"/>
</dbReference>
<evidence type="ECO:0000313" key="3">
    <source>
        <dbReference type="EMBL" id="NNH22623.1"/>
    </source>
</evidence>
<name>A0A849BMP7_9ACTN</name>
<dbReference type="InterPro" id="IPR036513">
    <property type="entry name" value="STAS_dom_sf"/>
</dbReference>
<feature type="compositionally biased region" description="Basic and acidic residues" evidence="1">
    <location>
        <begin position="18"/>
        <end position="40"/>
    </location>
</feature>
<feature type="region of interest" description="Disordered" evidence="1">
    <location>
        <begin position="1"/>
        <end position="40"/>
    </location>
</feature>
<dbReference type="PROSITE" id="PS50801">
    <property type="entry name" value="STAS"/>
    <property type="match status" value="1"/>
</dbReference>
<dbReference type="Pfam" id="PF01740">
    <property type="entry name" value="STAS"/>
    <property type="match status" value="1"/>
</dbReference>
<proteinExistence type="predicted"/>
<dbReference type="CDD" id="cd07043">
    <property type="entry name" value="STAS_anti-anti-sigma_factors"/>
    <property type="match status" value="1"/>
</dbReference>
<feature type="compositionally biased region" description="Low complexity" evidence="1">
    <location>
        <begin position="1"/>
        <end position="17"/>
    </location>
</feature>
<dbReference type="InterPro" id="IPR002645">
    <property type="entry name" value="STAS_dom"/>
</dbReference>
<evidence type="ECO:0000313" key="4">
    <source>
        <dbReference type="Proteomes" id="UP000555552"/>
    </source>
</evidence>
<reference evidence="3 4" key="1">
    <citation type="submission" date="2020-05" db="EMBL/GenBank/DDBJ databases">
        <title>MicrobeNet Type strains.</title>
        <authorList>
            <person name="Nicholson A.C."/>
        </authorList>
    </citation>
    <scope>NUCLEOTIDE SEQUENCE [LARGE SCALE GENOMIC DNA]</scope>
    <source>
        <strain evidence="3 4">JCM 14547</strain>
    </source>
</reference>
<sequence>MTTATAAPRTRSTTARPTTDRPTTDRARRPRRPSVEVRLSGDLDLSAAPGVADHVMALVDGGADVVLDVSAVAFVDCCGLSALERCLVLGGDRVRLSRTGDAVDDLARLVAGPASPLLRAAAGPGAA</sequence>
<organism evidence="3 4">
    <name type="scientific">Pseudokineococcus marinus</name>
    <dbReference type="NCBI Taxonomy" id="351215"/>
    <lineage>
        <taxon>Bacteria</taxon>
        <taxon>Bacillati</taxon>
        <taxon>Actinomycetota</taxon>
        <taxon>Actinomycetes</taxon>
        <taxon>Kineosporiales</taxon>
        <taxon>Kineosporiaceae</taxon>
        <taxon>Pseudokineococcus</taxon>
    </lineage>
</organism>
<protein>
    <submittedName>
        <fullName evidence="3">STAS domain-containing protein</fullName>
    </submittedName>
</protein>
<accession>A0A849BMP7</accession>
<comment type="caution">
    <text evidence="3">The sequence shown here is derived from an EMBL/GenBank/DDBJ whole genome shotgun (WGS) entry which is preliminary data.</text>
</comment>